<feature type="compositionally biased region" description="Low complexity" evidence="1">
    <location>
        <begin position="118"/>
        <end position="130"/>
    </location>
</feature>
<proteinExistence type="predicted"/>
<dbReference type="KEGG" id="pbh:AAW51_4049"/>
<dbReference type="EMBL" id="CP011371">
    <property type="protein sequence ID" value="AKJ30740.1"/>
    <property type="molecule type" value="Genomic_DNA"/>
</dbReference>
<evidence type="ECO:0000256" key="1">
    <source>
        <dbReference type="SAM" id="MobiDB-lite"/>
    </source>
</evidence>
<reference evidence="2 3" key="1">
    <citation type="submission" date="2015-05" db="EMBL/GenBank/DDBJ databases">
        <authorList>
            <person name="Tang B."/>
            <person name="Yu Y."/>
        </authorList>
    </citation>
    <scope>NUCLEOTIDE SEQUENCE [LARGE SCALE GENOMIC DNA]</scope>
    <source>
        <strain evidence="2 3">DSM 7029</strain>
    </source>
</reference>
<accession>A0A0G3BW35</accession>
<sequence>MQILEAYCEELDRVVDIYEAREEFIALPLESRRRFTFRCSDVRCRISRKPQVLVSGVNYDKVVEETERYVQPHYRALNNHPHLDDCVWVVGERKRQKAEPVDPQEPHGRTPRAKGSDFVDFFDPPEFDTPSGSVSAPVPNSIEKPESEEEPGHQRGPRDHGGVTTTSKLERFIDCWAQLDVEARKQEHITLNKGERVTYYQAVLPIRLVEPHENGARVVCGGARVKLWPQDKPKFAYINFIDACERFELNQEARTLTIELPLSRVDRFRGGALMRQRLEKATARGHYLRMYVWGVITPHPKRPGYLLEVAALDNLVLKVIKSKAAVNQQLAAQEE</sequence>
<evidence type="ECO:0000313" key="3">
    <source>
        <dbReference type="Proteomes" id="UP000035352"/>
    </source>
</evidence>
<dbReference type="OrthoDB" id="6199459at2"/>
<dbReference type="Proteomes" id="UP000035352">
    <property type="component" value="Chromosome"/>
</dbReference>
<protein>
    <submittedName>
        <fullName evidence="2">Uncharacterized protein</fullName>
    </submittedName>
</protein>
<name>A0A0G3BW35_9BURK</name>
<dbReference type="RefSeq" id="WP_053013792.1">
    <property type="nucleotide sequence ID" value="NZ_CP011371.1"/>
</dbReference>
<feature type="compositionally biased region" description="Basic and acidic residues" evidence="1">
    <location>
        <begin position="96"/>
        <end position="108"/>
    </location>
</feature>
<gene>
    <name evidence="2" type="ORF">AAW51_4049</name>
</gene>
<dbReference type="AlphaFoldDB" id="A0A0G3BW35"/>
<feature type="region of interest" description="Disordered" evidence="1">
    <location>
        <begin position="96"/>
        <end position="164"/>
    </location>
</feature>
<keyword evidence="3" id="KW-1185">Reference proteome</keyword>
<organism evidence="2 3">
    <name type="scientific">Caldimonas brevitalea</name>
    <dbReference type="NCBI Taxonomy" id="413882"/>
    <lineage>
        <taxon>Bacteria</taxon>
        <taxon>Pseudomonadati</taxon>
        <taxon>Pseudomonadota</taxon>
        <taxon>Betaproteobacteria</taxon>
        <taxon>Burkholderiales</taxon>
        <taxon>Sphaerotilaceae</taxon>
        <taxon>Caldimonas</taxon>
    </lineage>
</organism>
<feature type="compositionally biased region" description="Basic and acidic residues" evidence="1">
    <location>
        <begin position="150"/>
        <end position="161"/>
    </location>
</feature>
<evidence type="ECO:0000313" key="2">
    <source>
        <dbReference type="EMBL" id="AKJ30740.1"/>
    </source>
</evidence>